<evidence type="ECO:0000313" key="3">
    <source>
        <dbReference type="Proteomes" id="UP001597109"/>
    </source>
</evidence>
<evidence type="ECO:0000313" key="2">
    <source>
        <dbReference type="EMBL" id="MFD1031329.1"/>
    </source>
</evidence>
<organism evidence="2 3">
    <name type="scientific">Metaplanococcus flavidus</name>
    <dbReference type="NCBI Taxonomy" id="569883"/>
    <lineage>
        <taxon>Bacteria</taxon>
        <taxon>Bacillati</taxon>
        <taxon>Bacillota</taxon>
        <taxon>Bacilli</taxon>
        <taxon>Bacillales</taxon>
        <taxon>Caryophanaceae</taxon>
        <taxon>Metaplanococcus</taxon>
    </lineage>
</organism>
<proteinExistence type="predicted"/>
<keyword evidence="3" id="KW-1185">Reference proteome</keyword>
<protein>
    <submittedName>
        <fullName evidence="2">Uncharacterized protein</fullName>
    </submittedName>
</protein>
<name>A0ABW3L9N9_9BACL</name>
<dbReference type="RefSeq" id="WP_144838080.1">
    <property type="nucleotide sequence ID" value="NZ_JBHTKI010000008.1"/>
</dbReference>
<gene>
    <name evidence="2" type="ORF">ACFQ1X_07755</name>
</gene>
<evidence type="ECO:0000256" key="1">
    <source>
        <dbReference type="SAM" id="MobiDB-lite"/>
    </source>
</evidence>
<accession>A0ABW3L9N9</accession>
<sequence length="78" mass="9242">MTKKENNNESFIDKVKQTFDGNDKKEQTQNEKHVIENQHENAPDEGREDVPTQDKVIRDPDTGEETFIKNDIKNWKRK</sequence>
<comment type="caution">
    <text evidence="2">The sequence shown here is derived from an EMBL/GenBank/DDBJ whole genome shotgun (WGS) entry which is preliminary data.</text>
</comment>
<dbReference type="EMBL" id="JBHTKI010000008">
    <property type="protein sequence ID" value="MFD1031329.1"/>
    <property type="molecule type" value="Genomic_DNA"/>
</dbReference>
<feature type="region of interest" description="Disordered" evidence="1">
    <location>
        <begin position="1"/>
        <end position="78"/>
    </location>
</feature>
<dbReference type="Proteomes" id="UP001597109">
    <property type="component" value="Unassembled WGS sequence"/>
</dbReference>
<reference evidence="3" key="1">
    <citation type="journal article" date="2019" name="Int. J. Syst. Evol. Microbiol.">
        <title>The Global Catalogue of Microorganisms (GCM) 10K type strain sequencing project: providing services to taxonomists for standard genome sequencing and annotation.</title>
        <authorList>
            <consortium name="The Broad Institute Genomics Platform"/>
            <consortium name="The Broad Institute Genome Sequencing Center for Infectious Disease"/>
            <person name="Wu L."/>
            <person name="Ma J."/>
        </authorList>
    </citation>
    <scope>NUCLEOTIDE SEQUENCE [LARGE SCALE GENOMIC DNA]</scope>
    <source>
        <strain evidence="3">CCUG 56756</strain>
    </source>
</reference>